<keyword evidence="1" id="KW-0489">Methyltransferase</keyword>
<sequence length="250" mass="28136">MEVEDDEKSKQLILWNVCNPFIDTPFGLEVRTFTFVGRTLHFHQRPWVEGAKSIGAVLWDAGYELARYLERHFGEGGLRGKRVLELGAGTGIVGMVASLLGADVVLTDGDEEALTNLRRNVEANHSDLRGSVTVMPLRWGEDSTAVRELGPFDFVICADLVYGSKEEAHRALLATLRELAADASLSPPARHQMAIFFAYTPREVSREAVFFHRARRYFELIKVPSSTLPPEMQAREMEIFTFLPKELNNK</sequence>
<name>L8GZ08_ACACF</name>
<dbReference type="GO" id="GO:0032259">
    <property type="term" value="P:methylation"/>
    <property type="evidence" value="ECO:0007669"/>
    <property type="project" value="UniProtKB-KW"/>
</dbReference>
<reference evidence="1 2" key="1">
    <citation type="journal article" date="2013" name="Genome Biol.">
        <title>Genome of Acanthamoeba castellanii highlights extensive lateral gene transfer and early evolution of tyrosine kinase signaling.</title>
        <authorList>
            <person name="Clarke M."/>
            <person name="Lohan A.J."/>
            <person name="Liu B."/>
            <person name="Lagkouvardos I."/>
            <person name="Roy S."/>
            <person name="Zafar N."/>
            <person name="Bertelli C."/>
            <person name="Schilde C."/>
            <person name="Kianianmomeni A."/>
            <person name="Burglin T.R."/>
            <person name="Frech C."/>
            <person name="Turcotte B."/>
            <person name="Kopec K.O."/>
            <person name="Synnott J.M."/>
            <person name="Choo C."/>
            <person name="Paponov I."/>
            <person name="Finkler A."/>
            <person name="Soon Heng Tan C."/>
            <person name="Hutchins A.P."/>
            <person name="Weinmeier T."/>
            <person name="Rattei T."/>
            <person name="Chu J.S."/>
            <person name="Gimenez G."/>
            <person name="Irimia M."/>
            <person name="Rigden D.J."/>
            <person name="Fitzpatrick D.A."/>
            <person name="Lorenzo-Morales J."/>
            <person name="Bateman A."/>
            <person name="Chiu C.H."/>
            <person name="Tang P."/>
            <person name="Hegemann P."/>
            <person name="Fromm H."/>
            <person name="Raoult D."/>
            <person name="Greub G."/>
            <person name="Miranda-Saavedra D."/>
            <person name="Chen N."/>
            <person name="Nash P."/>
            <person name="Ginger M.L."/>
            <person name="Horn M."/>
            <person name="Schaap P."/>
            <person name="Caler L."/>
            <person name="Loftus B."/>
        </authorList>
    </citation>
    <scope>NUCLEOTIDE SEQUENCE [LARGE SCALE GENOMIC DNA]</scope>
    <source>
        <strain evidence="1 2">Neff</strain>
    </source>
</reference>
<accession>L8GZ08</accession>
<dbReference type="GO" id="GO:0032991">
    <property type="term" value="C:protein-containing complex"/>
    <property type="evidence" value="ECO:0007669"/>
    <property type="project" value="TreeGrafter"/>
</dbReference>
<gene>
    <name evidence="1" type="ORF">ACA1_045300</name>
</gene>
<dbReference type="AlphaFoldDB" id="L8GZ08"/>
<organism evidence="1 2">
    <name type="scientific">Acanthamoeba castellanii (strain ATCC 30010 / Neff)</name>
    <dbReference type="NCBI Taxonomy" id="1257118"/>
    <lineage>
        <taxon>Eukaryota</taxon>
        <taxon>Amoebozoa</taxon>
        <taxon>Discosea</taxon>
        <taxon>Longamoebia</taxon>
        <taxon>Centramoebida</taxon>
        <taxon>Acanthamoebidae</taxon>
        <taxon>Acanthamoeba</taxon>
    </lineage>
</organism>
<evidence type="ECO:0000313" key="2">
    <source>
        <dbReference type="Proteomes" id="UP000011083"/>
    </source>
</evidence>
<dbReference type="CDD" id="cd02440">
    <property type="entry name" value="AdoMet_MTases"/>
    <property type="match status" value="1"/>
</dbReference>
<dbReference type="Pfam" id="PF10294">
    <property type="entry name" value="Methyltransf_16"/>
    <property type="match status" value="1"/>
</dbReference>
<keyword evidence="1" id="KW-0808">Transferase</keyword>
<dbReference type="EMBL" id="KB007952">
    <property type="protein sequence ID" value="ELR18499.1"/>
    <property type="molecule type" value="Genomic_DNA"/>
</dbReference>
<dbReference type="PANTHER" id="PTHR14614:SF109">
    <property type="entry name" value="RIBOSOMAL LYSINE N-METHYLTRANSFERASE 5"/>
    <property type="match status" value="1"/>
</dbReference>
<keyword evidence="2" id="KW-1185">Reference proteome</keyword>
<dbReference type="OMA" id="PPARHQM"/>
<dbReference type="InterPro" id="IPR019410">
    <property type="entry name" value="Methyltransf_16"/>
</dbReference>
<dbReference type="PANTHER" id="PTHR14614">
    <property type="entry name" value="HEPATOCELLULAR CARCINOMA-ASSOCIATED ANTIGEN"/>
    <property type="match status" value="1"/>
</dbReference>
<dbReference type="GO" id="GO:0008168">
    <property type="term" value="F:methyltransferase activity"/>
    <property type="evidence" value="ECO:0007669"/>
    <property type="project" value="UniProtKB-KW"/>
</dbReference>
<dbReference type="GO" id="GO:0005829">
    <property type="term" value="C:cytosol"/>
    <property type="evidence" value="ECO:0007669"/>
    <property type="project" value="TreeGrafter"/>
</dbReference>
<dbReference type="Proteomes" id="UP000011083">
    <property type="component" value="Unassembled WGS sequence"/>
</dbReference>
<protein>
    <submittedName>
        <fullName evidence="1">Nicotinamide n-methyltransferase</fullName>
    </submittedName>
</protein>
<dbReference type="VEuPathDB" id="AmoebaDB:ACA1_045300"/>
<dbReference type="OrthoDB" id="19299at2759"/>
<dbReference type="InterPro" id="IPR029063">
    <property type="entry name" value="SAM-dependent_MTases_sf"/>
</dbReference>
<dbReference type="GeneID" id="14919271"/>
<dbReference type="SUPFAM" id="SSF53335">
    <property type="entry name" value="S-adenosyl-L-methionine-dependent methyltransferases"/>
    <property type="match status" value="1"/>
</dbReference>
<proteinExistence type="predicted"/>
<evidence type="ECO:0000313" key="1">
    <source>
        <dbReference type="EMBL" id="ELR18499.1"/>
    </source>
</evidence>
<dbReference type="RefSeq" id="XP_004340538.1">
    <property type="nucleotide sequence ID" value="XM_004340490.1"/>
</dbReference>
<dbReference type="Gene3D" id="3.40.50.150">
    <property type="entry name" value="Vaccinia Virus protein VP39"/>
    <property type="match status" value="1"/>
</dbReference>
<dbReference type="KEGG" id="acan:ACA1_045300"/>